<dbReference type="Gene3D" id="3.40.50.720">
    <property type="entry name" value="NAD(P)-binding Rossmann-like Domain"/>
    <property type="match status" value="1"/>
</dbReference>
<evidence type="ECO:0000256" key="6">
    <source>
        <dbReference type="ARBA" id="ARBA00022857"/>
    </source>
</evidence>
<evidence type="ECO:0000256" key="8">
    <source>
        <dbReference type="ARBA" id="ARBA00032024"/>
    </source>
</evidence>
<keyword evidence="7 10" id="KW-0560">Oxidoreductase</keyword>
<protein>
    <recommendedName>
        <fullName evidence="4 10">2-dehydropantoate 2-reductase</fullName>
        <ecNumber evidence="3 10">1.1.1.169</ecNumber>
    </recommendedName>
    <alternativeName>
        <fullName evidence="8 10">Ketopantoate reductase</fullName>
    </alternativeName>
</protein>
<dbReference type="GO" id="GO:0005737">
    <property type="term" value="C:cytoplasm"/>
    <property type="evidence" value="ECO:0007669"/>
    <property type="project" value="TreeGrafter"/>
</dbReference>
<evidence type="ECO:0000259" key="11">
    <source>
        <dbReference type="Pfam" id="PF02558"/>
    </source>
</evidence>
<dbReference type="InterPro" id="IPR008927">
    <property type="entry name" value="6-PGluconate_DH-like_C_sf"/>
</dbReference>
<feature type="domain" description="Ketopantoate reductase C-terminal" evidence="12">
    <location>
        <begin position="172"/>
        <end position="294"/>
    </location>
</feature>
<dbReference type="InterPro" id="IPR003710">
    <property type="entry name" value="ApbA"/>
</dbReference>
<dbReference type="Pfam" id="PF08546">
    <property type="entry name" value="ApbA_C"/>
    <property type="match status" value="1"/>
</dbReference>
<dbReference type="SUPFAM" id="SSF51735">
    <property type="entry name" value="NAD(P)-binding Rossmann-fold domains"/>
    <property type="match status" value="1"/>
</dbReference>
<dbReference type="InterPro" id="IPR050838">
    <property type="entry name" value="Ketopantoate_reductase"/>
</dbReference>
<proteinExistence type="inferred from homology"/>
<organism evidence="13 14">
    <name type="scientific">Vibrio casei</name>
    <dbReference type="NCBI Taxonomy" id="673372"/>
    <lineage>
        <taxon>Bacteria</taxon>
        <taxon>Pseudomonadati</taxon>
        <taxon>Pseudomonadota</taxon>
        <taxon>Gammaproteobacteria</taxon>
        <taxon>Vibrionales</taxon>
        <taxon>Vibrionaceae</taxon>
        <taxon>Vibrio</taxon>
    </lineage>
</organism>
<evidence type="ECO:0000256" key="7">
    <source>
        <dbReference type="ARBA" id="ARBA00023002"/>
    </source>
</evidence>
<dbReference type="InterPro" id="IPR013328">
    <property type="entry name" value="6PGD_dom2"/>
</dbReference>
<dbReference type="GO" id="GO:0008677">
    <property type="term" value="F:2-dehydropantoate 2-reductase activity"/>
    <property type="evidence" value="ECO:0007669"/>
    <property type="project" value="UniProtKB-EC"/>
</dbReference>
<evidence type="ECO:0000256" key="1">
    <source>
        <dbReference type="ARBA" id="ARBA00004994"/>
    </source>
</evidence>
<comment type="catalytic activity">
    <reaction evidence="9 10">
        <text>(R)-pantoate + NADP(+) = 2-dehydropantoate + NADPH + H(+)</text>
        <dbReference type="Rhea" id="RHEA:16233"/>
        <dbReference type="ChEBI" id="CHEBI:11561"/>
        <dbReference type="ChEBI" id="CHEBI:15378"/>
        <dbReference type="ChEBI" id="CHEBI:15980"/>
        <dbReference type="ChEBI" id="CHEBI:57783"/>
        <dbReference type="ChEBI" id="CHEBI:58349"/>
        <dbReference type="EC" id="1.1.1.169"/>
    </reaction>
</comment>
<comment type="caution">
    <text evidence="13">The sequence shown here is derived from an EMBL/GenBank/DDBJ whole genome shotgun (WGS) entry which is preliminary data.</text>
</comment>
<dbReference type="OrthoDB" id="6530772at2"/>
<dbReference type="InterPro" id="IPR036291">
    <property type="entry name" value="NAD(P)-bd_dom_sf"/>
</dbReference>
<evidence type="ECO:0000256" key="4">
    <source>
        <dbReference type="ARBA" id="ARBA00019465"/>
    </source>
</evidence>
<evidence type="ECO:0000256" key="5">
    <source>
        <dbReference type="ARBA" id="ARBA00022655"/>
    </source>
</evidence>
<evidence type="ECO:0000256" key="2">
    <source>
        <dbReference type="ARBA" id="ARBA00007870"/>
    </source>
</evidence>
<gene>
    <name evidence="13" type="ORF">CIK83_09010</name>
</gene>
<name>A0A368LPI5_9VIBR</name>
<dbReference type="InterPro" id="IPR013752">
    <property type="entry name" value="KPA_reductase"/>
</dbReference>
<dbReference type="Proteomes" id="UP000252479">
    <property type="component" value="Unassembled WGS sequence"/>
</dbReference>
<dbReference type="Gene3D" id="1.10.1040.10">
    <property type="entry name" value="N-(1-d-carboxylethyl)-l-norvaline Dehydrogenase, domain 2"/>
    <property type="match status" value="1"/>
</dbReference>
<dbReference type="NCBIfam" id="TIGR00745">
    <property type="entry name" value="apbA_panE"/>
    <property type="match status" value="1"/>
</dbReference>
<sequence>MKIGIVGLGAIGSLWAAKCHQIHHDVIGFTRSKTLAPLVIQLDQFQPFTLTINDYQALQDCQLLLVTVKSTQVTEAIEPLHAFLNSSTPIVFLHNGMGAVDALDSKWHQYPLLLATTTQAAFKPTQGQVNHTGLGQTFIGPSPLSSPFKKSDINDLIIALNTILPSVEWRNDIHTALWNKLAINSVINPLTAIHQCRNGKLANDQFKKQISILIKEISQVLNAENIAISHQSVVDNVYRVIESTAQNFSSMHQDIAHHRTTEIDFITGYLIRTAQKHGLNTPHHQALMEKIKAIS</sequence>
<dbReference type="PANTHER" id="PTHR43765:SF2">
    <property type="entry name" value="2-DEHYDROPANTOATE 2-REDUCTASE"/>
    <property type="match status" value="1"/>
</dbReference>
<accession>A0A368LPI5</accession>
<dbReference type="GO" id="GO:0050661">
    <property type="term" value="F:NADP binding"/>
    <property type="evidence" value="ECO:0007669"/>
    <property type="project" value="TreeGrafter"/>
</dbReference>
<reference evidence="13 14" key="1">
    <citation type="journal article" date="2017" name="Elife">
        <title>Extensive horizontal gene transfer in cheese-associated bacteria.</title>
        <authorList>
            <person name="Bonham K.S."/>
            <person name="Wolfe B.E."/>
            <person name="Dutton R.J."/>
        </authorList>
    </citation>
    <scope>NUCLEOTIDE SEQUENCE [LARGE SCALE GENOMIC DNA]</scope>
    <source>
        <strain evidence="13 14">JB196</strain>
    </source>
</reference>
<dbReference type="RefSeq" id="WP_086961468.1">
    <property type="nucleotide sequence ID" value="NZ_AP018680.1"/>
</dbReference>
<evidence type="ECO:0000256" key="9">
    <source>
        <dbReference type="ARBA" id="ARBA00048793"/>
    </source>
</evidence>
<dbReference type="EC" id="1.1.1.169" evidence="3 10"/>
<dbReference type="SUPFAM" id="SSF48179">
    <property type="entry name" value="6-phosphogluconate dehydrogenase C-terminal domain-like"/>
    <property type="match status" value="1"/>
</dbReference>
<comment type="similarity">
    <text evidence="2 10">Belongs to the ketopantoate reductase family.</text>
</comment>
<dbReference type="InterPro" id="IPR013332">
    <property type="entry name" value="KPR_N"/>
</dbReference>
<dbReference type="GeneID" id="303189060"/>
<dbReference type="EMBL" id="QPGL01000001">
    <property type="protein sequence ID" value="RCS73725.1"/>
    <property type="molecule type" value="Genomic_DNA"/>
</dbReference>
<keyword evidence="5 10" id="KW-0566">Pantothenate biosynthesis</keyword>
<dbReference type="AlphaFoldDB" id="A0A368LPI5"/>
<evidence type="ECO:0000259" key="12">
    <source>
        <dbReference type="Pfam" id="PF08546"/>
    </source>
</evidence>
<evidence type="ECO:0000256" key="3">
    <source>
        <dbReference type="ARBA" id="ARBA00013014"/>
    </source>
</evidence>
<feature type="domain" description="Ketopantoate reductase N-terminal" evidence="11">
    <location>
        <begin position="3"/>
        <end position="142"/>
    </location>
</feature>
<evidence type="ECO:0000256" key="10">
    <source>
        <dbReference type="RuleBase" id="RU362068"/>
    </source>
</evidence>
<comment type="pathway">
    <text evidence="1 10">Cofactor biosynthesis; (R)-pantothenate biosynthesis; (R)-pantoate from 3-methyl-2-oxobutanoate: step 2/2.</text>
</comment>
<dbReference type="Pfam" id="PF02558">
    <property type="entry name" value="ApbA"/>
    <property type="match status" value="1"/>
</dbReference>
<dbReference type="GO" id="GO:0015940">
    <property type="term" value="P:pantothenate biosynthetic process"/>
    <property type="evidence" value="ECO:0007669"/>
    <property type="project" value="UniProtKB-UniPathway"/>
</dbReference>
<dbReference type="PANTHER" id="PTHR43765">
    <property type="entry name" value="2-DEHYDROPANTOATE 2-REDUCTASE-RELATED"/>
    <property type="match status" value="1"/>
</dbReference>
<comment type="function">
    <text evidence="10">Catalyzes the NADPH-dependent reduction of ketopantoate into pantoic acid.</text>
</comment>
<keyword evidence="6 10" id="KW-0521">NADP</keyword>
<evidence type="ECO:0000313" key="14">
    <source>
        <dbReference type="Proteomes" id="UP000252479"/>
    </source>
</evidence>
<evidence type="ECO:0000313" key="13">
    <source>
        <dbReference type="EMBL" id="RCS73725.1"/>
    </source>
</evidence>
<keyword evidence="14" id="KW-1185">Reference proteome</keyword>
<dbReference type="UniPathway" id="UPA00028">
    <property type="reaction ID" value="UER00004"/>
</dbReference>